<dbReference type="Proteomes" id="UP000324222">
    <property type="component" value="Unassembled WGS sequence"/>
</dbReference>
<gene>
    <name evidence="1" type="ORF">E2C01_002088</name>
</gene>
<reference evidence="1 2" key="1">
    <citation type="submission" date="2019-05" db="EMBL/GenBank/DDBJ databases">
        <title>Another draft genome of Portunus trituberculatus and its Hox gene families provides insights of decapod evolution.</title>
        <authorList>
            <person name="Jeong J.-H."/>
            <person name="Song I."/>
            <person name="Kim S."/>
            <person name="Choi T."/>
            <person name="Kim D."/>
            <person name="Ryu S."/>
            <person name="Kim W."/>
        </authorList>
    </citation>
    <scope>NUCLEOTIDE SEQUENCE [LARGE SCALE GENOMIC DNA]</scope>
    <source>
        <tissue evidence="1">Muscle</tissue>
    </source>
</reference>
<name>A0A5B7CJM1_PORTR</name>
<evidence type="ECO:0000313" key="2">
    <source>
        <dbReference type="Proteomes" id="UP000324222"/>
    </source>
</evidence>
<dbReference type="EMBL" id="VSRR010000071">
    <property type="protein sequence ID" value="MPC09475.1"/>
    <property type="molecule type" value="Genomic_DNA"/>
</dbReference>
<protein>
    <submittedName>
        <fullName evidence="1">Uncharacterized protein</fullName>
    </submittedName>
</protein>
<organism evidence="1 2">
    <name type="scientific">Portunus trituberculatus</name>
    <name type="common">Swimming crab</name>
    <name type="synonym">Neptunus trituberculatus</name>
    <dbReference type="NCBI Taxonomy" id="210409"/>
    <lineage>
        <taxon>Eukaryota</taxon>
        <taxon>Metazoa</taxon>
        <taxon>Ecdysozoa</taxon>
        <taxon>Arthropoda</taxon>
        <taxon>Crustacea</taxon>
        <taxon>Multicrustacea</taxon>
        <taxon>Malacostraca</taxon>
        <taxon>Eumalacostraca</taxon>
        <taxon>Eucarida</taxon>
        <taxon>Decapoda</taxon>
        <taxon>Pleocyemata</taxon>
        <taxon>Brachyura</taxon>
        <taxon>Eubrachyura</taxon>
        <taxon>Portunoidea</taxon>
        <taxon>Portunidae</taxon>
        <taxon>Portuninae</taxon>
        <taxon>Portunus</taxon>
    </lineage>
</organism>
<evidence type="ECO:0000313" key="1">
    <source>
        <dbReference type="EMBL" id="MPC09475.1"/>
    </source>
</evidence>
<accession>A0A5B7CJM1</accession>
<comment type="caution">
    <text evidence="1">The sequence shown here is derived from an EMBL/GenBank/DDBJ whole genome shotgun (WGS) entry which is preliminary data.</text>
</comment>
<sequence length="236" mass="25323">MTPGVGVLPSEAGEQLEVPMGRGRLHWGEYGVACPTPLPQKGSLVPGWGGSFGFQGAQQHPPVVQSLALEAALKVFKVRCGIGPQLQHPSPHLLGAAGQVSWVAAEGLRVQGWPQVIVPEGGSHHVLRWWGRQCAWTPSLAGHRRCAWCRWTVCLAAGSCCLLVVFLTADLPGLGCHCRCCLVPGKSPVLFSPRQQESWGGTGRTKMQLAQMKFGPHPPPLPWQEAEAHIPPPVMS</sequence>
<dbReference type="AlphaFoldDB" id="A0A5B7CJM1"/>
<proteinExistence type="predicted"/>
<keyword evidence="2" id="KW-1185">Reference proteome</keyword>